<comment type="caution">
    <text evidence="2">The sequence shown here is derived from an EMBL/GenBank/DDBJ whole genome shotgun (WGS) entry which is preliminary data.</text>
</comment>
<evidence type="ECO:0000256" key="1">
    <source>
        <dbReference type="ARBA" id="ARBA00038362"/>
    </source>
</evidence>
<dbReference type="AlphaFoldDB" id="A0A250XIH6"/>
<evidence type="ECO:0000313" key="2">
    <source>
        <dbReference type="EMBL" id="GAX82897.1"/>
    </source>
</evidence>
<evidence type="ECO:0000313" key="3">
    <source>
        <dbReference type="Proteomes" id="UP000232323"/>
    </source>
</evidence>
<dbReference type="OrthoDB" id="496981at2759"/>
<proteinExistence type="inferred from homology"/>
<dbReference type="EMBL" id="BEGY01000088">
    <property type="protein sequence ID" value="GAX82897.1"/>
    <property type="molecule type" value="Genomic_DNA"/>
</dbReference>
<dbReference type="Proteomes" id="UP000232323">
    <property type="component" value="Unassembled WGS sequence"/>
</dbReference>
<dbReference type="PANTHER" id="PTHR48100:SF1">
    <property type="entry name" value="HISTIDINE PHOSPHATASE FAMILY PROTEIN-RELATED"/>
    <property type="match status" value="1"/>
</dbReference>
<name>A0A250XIH6_9CHLO</name>
<dbReference type="InterPro" id="IPR050275">
    <property type="entry name" value="PGM_Phosphatase"/>
</dbReference>
<comment type="similarity">
    <text evidence="1">Belongs to the phosphoglycerate mutase family.</text>
</comment>
<dbReference type="GO" id="GO:0016791">
    <property type="term" value="F:phosphatase activity"/>
    <property type="evidence" value="ECO:0007669"/>
    <property type="project" value="TreeGrafter"/>
</dbReference>
<dbReference type="InterPro" id="IPR013078">
    <property type="entry name" value="His_Pase_superF_clade-1"/>
</dbReference>
<keyword evidence="3" id="KW-1185">Reference proteome</keyword>
<dbReference type="Gene3D" id="3.40.50.1240">
    <property type="entry name" value="Phosphoglycerate mutase-like"/>
    <property type="match status" value="1"/>
</dbReference>
<accession>A0A250XIH6</accession>
<sequence>MLVQRLTVWNTSLYTEVRLMSQVKSKNTIAELGVLSNRNANKTATSPKIFQIQATCTLHATSASEVDIQPSRPLMIPYRQTKLVHFIRHGQAFHNIAENHRSEEWFDAHLTPEGWRQAEQLRSRMVAETIQTPELVIVSPLTRALETVVGVFGDVDEMPEAKENALMVQQVGDEKHSVSHAAVSARGCPPVVVLESCREKMGGLNFCDRRRNTSEIKSHFPAMDWSFMETEGDDMWRVDHRETEEEMASRGQLLLQWIMRRRETSIAVVTHSAFLSALMRSCGQGLGPSLQEELHRWFENCEMRSVVLADMENLMPEDKYHFVP</sequence>
<dbReference type="PANTHER" id="PTHR48100">
    <property type="entry name" value="BROAD-SPECIFICITY PHOSPHATASE YOR283W-RELATED"/>
    <property type="match status" value="1"/>
</dbReference>
<gene>
    <name evidence="2" type="ORF">CEUSTIGMA_g10323.t1</name>
</gene>
<organism evidence="2 3">
    <name type="scientific">Chlamydomonas eustigma</name>
    <dbReference type="NCBI Taxonomy" id="1157962"/>
    <lineage>
        <taxon>Eukaryota</taxon>
        <taxon>Viridiplantae</taxon>
        <taxon>Chlorophyta</taxon>
        <taxon>core chlorophytes</taxon>
        <taxon>Chlorophyceae</taxon>
        <taxon>CS clade</taxon>
        <taxon>Chlamydomonadales</taxon>
        <taxon>Chlamydomonadaceae</taxon>
        <taxon>Chlamydomonas</taxon>
    </lineage>
</organism>
<evidence type="ECO:0008006" key="4">
    <source>
        <dbReference type="Google" id="ProtNLM"/>
    </source>
</evidence>
<dbReference type="InterPro" id="IPR029033">
    <property type="entry name" value="His_PPase_superfam"/>
</dbReference>
<dbReference type="SMART" id="SM00855">
    <property type="entry name" value="PGAM"/>
    <property type="match status" value="1"/>
</dbReference>
<reference evidence="2 3" key="1">
    <citation type="submission" date="2017-08" db="EMBL/GenBank/DDBJ databases">
        <title>Acidophilic green algal genome provides insights into adaptation to an acidic environment.</title>
        <authorList>
            <person name="Hirooka S."/>
            <person name="Hirose Y."/>
            <person name="Kanesaki Y."/>
            <person name="Higuchi S."/>
            <person name="Fujiwara T."/>
            <person name="Onuma R."/>
            <person name="Era A."/>
            <person name="Ohbayashi R."/>
            <person name="Uzuka A."/>
            <person name="Nozaki H."/>
            <person name="Yoshikawa H."/>
            <person name="Miyagishima S.Y."/>
        </authorList>
    </citation>
    <scope>NUCLEOTIDE SEQUENCE [LARGE SCALE GENOMIC DNA]</scope>
    <source>
        <strain evidence="2 3">NIES-2499</strain>
    </source>
</reference>
<dbReference type="CDD" id="cd07067">
    <property type="entry name" value="HP_PGM_like"/>
    <property type="match status" value="1"/>
</dbReference>
<dbReference type="GO" id="GO:0005737">
    <property type="term" value="C:cytoplasm"/>
    <property type="evidence" value="ECO:0007669"/>
    <property type="project" value="TreeGrafter"/>
</dbReference>
<dbReference type="SUPFAM" id="SSF53254">
    <property type="entry name" value="Phosphoglycerate mutase-like"/>
    <property type="match status" value="1"/>
</dbReference>
<protein>
    <recommendedName>
        <fullName evidence="4">Phosphoglycerate mutase-like protein</fullName>
    </recommendedName>
</protein>
<dbReference type="Pfam" id="PF00300">
    <property type="entry name" value="His_Phos_1"/>
    <property type="match status" value="2"/>
</dbReference>